<dbReference type="SMART" id="SM00862">
    <property type="entry name" value="Trans_reg_C"/>
    <property type="match status" value="1"/>
</dbReference>
<keyword evidence="4" id="KW-0805">Transcription regulation</keyword>
<keyword evidence="2" id="KW-0677">Repeat</keyword>
<dbReference type="PANTHER" id="PTHR35807:SF1">
    <property type="entry name" value="TRANSCRIPTIONAL REGULATOR REDD"/>
    <property type="match status" value="1"/>
</dbReference>
<dbReference type="GO" id="GO:0006355">
    <property type="term" value="P:regulation of DNA-templated transcription"/>
    <property type="evidence" value="ECO:0007669"/>
    <property type="project" value="InterPro"/>
</dbReference>
<name>A0A3N4RP25_9ACTN</name>
<dbReference type="PROSITE" id="PS51755">
    <property type="entry name" value="OMPR_PHOB"/>
    <property type="match status" value="1"/>
</dbReference>
<sequence length="993" mass="105711">MEHQDTRSAEALRFQVLGPVQAWRGGAPLALGSPQQQAVLVALLLGEGRPVTTDDLVDGIWGDRTPPQAVAALRTYVSRLRSVLEPNRAARTPSEVLVSMTDGYALRIPADALDLAVFERHVAEAAAARADGGLRPAHDTLVAALDLWRGRPLPGVPGPYADAQRTRLAERQLAVAEERCALALEIGLHADVVAELNSLSAAYPLRERLRELLMLALYRSGRQAESLGVYADTRKLLIDELGVEPGGGLSTMHARILAGDPELLAPSAAPPKAAEESPAFVPPAQLPADVSDFSGRSKMVGELRDVLRAGSGQAVVVTSLAGIGGVGKTTLAVHVAHSLRPDFPDGQLYVDLRGAGASPADPAVVLGDFLHALGSSDAPDSLEQRAALYRSLLADKRMLILLDNARDAGQLRPLIPGVSGNAVMVTSRSRLAELPGAHLVDIEELTPDEALALFSAIVGAERVGAEPEAALQVVTSCGFLPLAVRIAAARLASRPRWSVSDLARRLADQRNRLQELQLGNLAVETTLGLGYAQLRPEEARAFRLLALVDSPDLPLSAVAALLGTAEQEAEDLAEALVEANMLECFTPGRYRYHDLLRLYAQRQNAKQGDGEQQQAALLRLLDLLHATMQNAQRVMEPDDQPVEPLHRAEAAGPAFPDNGTARDWLRSEVSVLLSAVEAAANAPLVLLHPALDILQSLVSVAEDPTLVPRILAMLRAAASSPAAQQDPRALACVYSVLGQIHRIGGELAEAEQWFARSLELQPADRSTVLRLVTTNALAIVLFMAGRPGEALPFYEQAQEAVRHFDSPISEARLLGNMARAYVGLDRHAEAVDAARAAVAAARASGNVPCLADTLYQLGVVLRATGSPGEAAVHLREAHQLYRQQQHPIWEGYSLARLAACLLADGRFAAAAEAAEESLSIAQEIEAAYCQGMANAALGEALLELGQPSRGLACLREALTVFTRLGVPEAQPVQDLIVSRHTEPSPPPLPPVAP</sequence>
<dbReference type="GO" id="GO:0000160">
    <property type="term" value="P:phosphorelay signal transduction system"/>
    <property type="evidence" value="ECO:0007669"/>
    <property type="project" value="UniProtKB-KW"/>
</dbReference>
<dbReference type="Proteomes" id="UP000266906">
    <property type="component" value="Unassembled WGS sequence"/>
</dbReference>
<evidence type="ECO:0000256" key="8">
    <source>
        <dbReference type="PROSITE-ProRule" id="PRU01091"/>
    </source>
</evidence>
<evidence type="ECO:0000259" key="9">
    <source>
        <dbReference type="PROSITE" id="PS51755"/>
    </source>
</evidence>
<dbReference type="InterPro" id="IPR001867">
    <property type="entry name" value="OmpR/PhoB-type_DNA-bd"/>
</dbReference>
<dbReference type="Gene3D" id="1.25.40.10">
    <property type="entry name" value="Tetratricopeptide repeat domain"/>
    <property type="match status" value="2"/>
</dbReference>
<dbReference type="InterPro" id="IPR016032">
    <property type="entry name" value="Sig_transdc_resp-reg_C-effctor"/>
</dbReference>
<reference evidence="10 11" key="1">
    <citation type="submission" date="2018-11" db="EMBL/GenBank/DDBJ databases">
        <title>Sequencing the genomes of 1000 actinobacteria strains.</title>
        <authorList>
            <person name="Klenk H.-P."/>
        </authorList>
    </citation>
    <scope>NUCLEOTIDE SEQUENCE [LARGE SCALE GENOMIC DNA]</scope>
    <source>
        <strain evidence="10 11">DSM 44781</strain>
    </source>
</reference>
<dbReference type="SUPFAM" id="SSF48452">
    <property type="entry name" value="TPR-like"/>
    <property type="match status" value="3"/>
</dbReference>
<dbReference type="SMART" id="SM01043">
    <property type="entry name" value="BTAD"/>
    <property type="match status" value="1"/>
</dbReference>
<gene>
    <name evidence="10" type="ORF">EDD38_1128</name>
</gene>
<dbReference type="InterPro" id="IPR011990">
    <property type="entry name" value="TPR-like_helical_dom_sf"/>
</dbReference>
<dbReference type="InterPro" id="IPR027417">
    <property type="entry name" value="P-loop_NTPase"/>
</dbReference>
<dbReference type="CDD" id="cd15831">
    <property type="entry name" value="BTAD"/>
    <property type="match status" value="1"/>
</dbReference>
<feature type="DNA-binding region" description="OmpR/PhoB-type" evidence="8">
    <location>
        <begin position="4"/>
        <end position="108"/>
    </location>
</feature>
<dbReference type="InterPro" id="IPR036388">
    <property type="entry name" value="WH-like_DNA-bd_sf"/>
</dbReference>
<comment type="similarity">
    <text evidence="1">Belongs to the AfsR/DnrI/RedD regulatory family.</text>
</comment>
<dbReference type="GO" id="GO:0043531">
    <property type="term" value="F:ADP binding"/>
    <property type="evidence" value="ECO:0007669"/>
    <property type="project" value="InterPro"/>
</dbReference>
<dbReference type="SUPFAM" id="SSF52540">
    <property type="entry name" value="P-loop containing nucleoside triphosphate hydrolases"/>
    <property type="match status" value="1"/>
</dbReference>
<dbReference type="RefSeq" id="WP_123817484.1">
    <property type="nucleotide sequence ID" value="NZ_JBEYIY010000032.1"/>
</dbReference>
<evidence type="ECO:0000313" key="10">
    <source>
        <dbReference type="EMBL" id="RPE32859.1"/>
    </source>
</evidence>
<proteinExistence type="inferred from homology"/>
<dbReference type="InterPro" id="IPR051677">
    <property type="entry name" value="AfsR-DnrI-RedD_regulator"/>
</dbReference>
<evidence type="ECO:0000256" key="5">
    <source>
        <dbReference type="ARBA" id="ARBA00023125"/>
    </source>
</evidence>
<evidence type="ECO:0000256" key="7">
    <source>
        <dbReference type="PROSITE-ProRule" id="PRU00339"/>
    </source>
</evidence>
<dbReference type="InterPro" id="IPR005158">
    <property type="entry name" value="BTAD"/>
</dbReference>
<keyword evidence="5 8" id="KW-0238">DNA-binding</keyword>
<dbReference type="PANTHER" id="PTHR35807">
    <property type="entry name" value="TRANSCRIPTIONAL REGULATOR REDD-RELATED"/>
    <property type="match status" value="1"/>
</dbReference>
<dbReference type="Pfam" id="PF13424">
    <property type="entry name" value="TPR_12"/>
    <property type="match status" value="2"/>
</dbReference>
<accession>A0A3N4RP25</accession>
<evidence type="ECO:0000256" key="3">
    <source>
        <dbReference type="ARBA" id="ARBA00023012"/>
    </source>
</evidence>
<keyword evidence="6" id="KW-0804">Transcription</keyword>
<dbReference type="Pfam" id="PF00931">
    <property type="entry name" value="NB-ARC"/>
    <property type="match status" value="1"/>
</dbReference>
<comment type="caution">
    <text evidence="10">The sequence shown here is derived from an EMBL/GenBank/DDBJ whole genome shotgun (WGS) entry which is preliminary data.</text>
</comment>
<organism evidence="10 11">
    <name type="scientific">Kitasatospora cineracea</name>
    <dbReference type="NCBI Taxonomy" id="88074"/>
    <lineage>
        <taxon>Bacteria</taxon>
        <taxon>Bacillati</taxon>
        <taxon>Actinomycetota</taxon>
        <taxon>Actinomycetes</taxon>
        <taxon>Kitasatosporales</taxon>
        <taxon>Streptomycetaceae</taxon>
        <taxon>Kitasatospora</taxon>
    </lineage>
</organism>
<dbReference type="SUPFAM" id="SSF46894">
    <property type="entry name" value="C-terminal effector domain of the bipartite response regulators"/>
    <property type="match status" value="1"/>
</dbReference>
<dbReference type="Gene3D" id="1.10.8.430">
    <property type="entry name" value="Helical domain of apoptotic protease-activating factors"/>
    <property type="match status" value="1"/>
</dbReference>
<dbReference type="Gene3D" id="1.10.10.10">
    <property type="entry name" value="Winged helix-like DNA-binding domain superfamily/Winged helix DNA-binding domain"/>
    <property type="match status" value="1"/>
</dbReference>
<evidence type="ECO:0000313" key="11">
    <source>
        <dbReference type="Proteomes" id="UP000266906"/>
    </source>
</evidence>
<dbReference type="Pfam" id="PF00486">
    <property type="entry name" value="Trans_reg_C"/>
    <property type="match status" value="1"/>
</dbReference>
<evidence type="ECO:0000256" key="2">
    <source>
        <dbReference type="ARBA" id="ARBA00022737"/>
    </source>
</evidence>
<feature type="repeat" description="TPR" evidence="7">
    <location>
        <begin position="731"/>
        <end position="764"/>
    </location>
</feature>
<dbReference type="EMBL" id="RKQG01000001">
    <property type="protein sequence ID" value="RPE32859.1"/>
    <property type="molecule type" value="Genomic_DNA"/>
</dbReference>
<dbReference type="Pfam" id="PF03704">
    <property type="entry name" value="BTAD"/>
    <property type="match status" value="1"/>
</dbReference>
<dbReference type="InterPro" id="IPR019734">
    <property type="entry name" value="TPR_rpt"/>
</dbReference>
<dbReference type="AlphaFoldDB" id="A0A3N4RP25"/>
<evidence type="ECO:0000256" key="4">
    <source>
        <dbReference type="ARBA" id="ARBA00023015"/>
    </source>
</evidence>
<feature type="domain" description="OmpR/PhoB-type" evidence="9">
    <location>
        <begin position="4"/>
        <end position="108"/>
    </location>
</feature>
<dbReference type="PRINTS" id="PR00364">
    <property type="entry name" value="DISEASERSIST"/>
</dbReference>
<dbReference type="Gene3D" id="3.40.50.300">
    <property type="entry name" value="P-loop containing nucleotide triphosphate hydrolases"/>
    <property type="match status" value="1"/>
</dbReference>
<dbReference type="InterPro" id="IPR002182">
    <property type="entry name" value="NB-ARC"/>
</dbReference>
<dbReference type="InterPro" id="IPR042197">
    <property type="entry name" value="Apaf_helical"/>
</dbReference>
<dbReference type="GO" id="GO:0003677">
    <property type="term" value="F:DNA binding"/>
    <property type="evidence" value="ECO:0007669"/>
    <property type="project" value="UniProtKB-UniRule"/>
</dbReference>
<dbReference type="PROSITE" id="PS50005">
    <property type="entry name" value="TPR"/>
    <property type="match status" value="1"/>
</dbReference>
<keyword evidence="3" id="KW-0902">Two-component regulatory system</keyword>
<evidence type="ECO:0000256" key="1">
    <source>
        <dbReference type="ARBA" id="ARBA00005820"/>
    </source>
</evidence>
<dbReference type="SMART" id="SM00028">
    <property type="entry name" value="TPR"/>
    <property type="match status" value="6"/>
</dbReference>
<keyword evidence="11" id="KW-1185">Reference proteome</keyword>
<keyword evidence="7" id="KW-0802">TPR repeat</keyword>
<evidence type="ECO:0000256" key="6">
    <source>
        <dbReference type="ARBA" id="ARBA00023163"/>
    </source>
</evidence>
<protein>
    <submittedName>
        <fullName evidence="10">DNA-binding SARP family transcriptional activator</fullName>
    </submittedName>
</protein>